<dbReference type="Proteomes" id="UP000604046">
    <property type="component" value="Unassembled WGS sequence"/>
</dbReference>
<dbReference type="EMBL" id="CAJNDS010002221">
    <property type="protein sequence ID" value="CAE7379818.1"/>
    <property type="molecule type" value="Genomic_DNA"/>
</dbReference>
<evidence type="ECO:0000256" key="1">
    <source>
        <dbReference type="SAM" id="SignalP"/>
    </source>
</evidence>
<evidence type="ECO:0008006" key="4">
    <source>
        <dbReference type="Google" id="ProtNLM"/>
    </source>
</evidence>
<name>A0A812QIR4_9DINO</name>
<organism evidence="2 3">
    <name type="scientific">Symbiodinium natans</name>
    <dbReference type="NCBI Taxonomy" id="878477"/>
    <lineage>
        <taxon>Eukaryota</taxon>
        <taxon>Sar</taxon>
        <taxon>Alveolata</taxon>
        <taxon>Dinophyceae</taxon>
        <taxon>Suessiales</taxon>
        <taxon>Symbiodiniaceae</taxon>
        <taxon>Symbiodinium</taxon>
    </lineage>
</organism>
<proteinExistence type="predicted"/>
<reference evidence="2" key="1">
    <citation type="submission" date="2021-02" db="EMBL/GenBank/DDBJ databases">
        <authorList>
            <person name="Dougan E. K."/>
            <person name="Rhodes N."/>
            <person name="Thang M."/>
            <person name="Chan C."/>
        </authorList>
    </citation>
    <scope>NUCLEOTIDE SEQUENCE</scope>
</reference>
<comment type="caution">
    <text evidence="2">The sequence shown here is derived from an EMBL/GenBank/DDBJ whole genome shotgun (WGS) entry which is preliminary data.</text>
</comment>
<feature type="chain" id="PRO_5032304927" description="Right handed beta helix domain-containing protein" evidence="1">
    <location>
        <begin position="19"/>
        <end position="608"/>
    </location>
</feature>
<protein>
    <recommendedName>
        <fullName evidence="4">Right handed beta helix domain-containing protein</fullName>
    </recommendedName>
</protein>
<dbReference type="AlphaFoldDB" id="A0A812QIR4"/>
<evidence type="ECO:0000313" key="3">
    <source>
        <dbReference type="Proteomes" id="UP000604046"/>
    </source>
</evidence>
<feature type="signal peptide" evidence="1">
    <location>
        <begin position="1"/>
        <end position="18"/>
    </location>
</feature>
<gene>
    <name evidence="2" type="ORF">SNAT2548_LOCUS20736</name>
</gene>
<keyword evidence="3" id="KW-1185">Reference proteome</keyword>
<dbReference type="OrthoDB" id="407689at2759"/>
<sequence length="608" mass="65157">MARMACLLLAWALPVALAERIWDEFREDVSTARQSFLLQQRGGQARDSFGNLQRSGLAKESKGSGRQLPACVGGVLNLSGTYEIWNETVLPGCDVVAHSAVVHIRSQAHQLYFLGSVAFRGQLEVRGRKGELSTACVSVGGNLTVRGDLSFHSCHNGKTLNPLGGGLTVDGDLHLEEGALRFENCSGANRAWKYPGGEGGAFYVQGAYRQRAGTLEAVGCYTQGRGGTFKVKENFEVYGGNVSIRNSSALQGGSIVAHHFKVFGGDVSIRDSWADEDGGAIKAAVLVAGGGVSIRNARAKNGGAIHSWKPSEVSGGVLRIFNASAREDGGAMKADKGLRQTGGVILLERATAGNSGGQPKSVCGAYPLALQRRRVREDLGSFTSEEFSCVGELALHVASMLGAPCCSFVAAGNATKLYPALDLKEVGEEVVAVAETLDPLLVMLQMQGCDGSLLWPNLEELQMAAVTLEEQLVRCACGVAYEGHTGTPRVPWTDAAVPAPPMFRRGPVENVCPLIDDTPVIHPGSRVVIFSEKLHGEQREPAVYMKEEPITVKELKAICRTRPDLDRLRSELGHGWTVLATMSVASYSRHEVQLKLGHIQYNPHVEED</sequence>
<keyword evidence="1" id="KW-0732">Signal</keyword>
<accession>A0A812QIR4</accession>
<evidence type="ECO:0000313" key="2">
    <source>
        <dbReference type="EMBL" id="CAE7379818.1"/>
    </source>
</evidence>